<keyword evidence="3" id="KW-1185">Reference proteome</keyword>
<sequence>MSSFGSPAKAASRRLYSTMPINQHRREGKLKGFRLSFSQRVMATGLKTLWSASPAMASSVAAHYFRRPRRRKVNYVLPQGAQKIAVYHGLRRLTGYRWQGGQKTVLLVHGWESHLGWMLPLVEPLLDAGFSVVAFDGPGHGESPAQETDMVDFGDAVRAAVEQHNVTHIAAHSFGAAATSLVLAQDADLHRQVQGVAFVAPMWNIVEHVDVFSDLIDLDSHQRMDLRGAIQARMWKRLIDCNMTQAARSLHIPGLIIHDKADPIIHISSSMRTAAAWPLSECDITSGLGHHRIVADDQVIERIVGFLQQSAA</sequence>
<accession>A0A7S8IFD0</accession>
<dbReference type="PANTHER" id="PTHR11614">
    <property type="entry name" value="PHOSPHOLIPASE-RELATED"/>
    <property type="match status" value="1"/>
</dbReference>
<feature type="domain" description="Serine aminopeptidase S33" evidence="1">
    <location>
        <begin position="103"/>
        <end position="208"/>
    </location>
</feature>
<dbReference type="GO" id="GO:0016787">
    <property type="term" value="F:hydrolase activity"/>
    <property type="evidence" value="ECO:0007669"/>
    <property type="project" value="UniProtKB-KW"/>
</dbReference>
<dbReference type="AlphaFoldDB" id="A0A7S8IFD0"/>
<name>A0A7S8IFD0_9CHLR</name>
<evidence type="ECO:0000259" key="1">
    <source>
        <dbReference type="Pfam" id="PF12146"/>
    </source>
</evidence>
<dbReference type="Gene3D" id="3.40.50.1820">
    <property type="entry name" value="alpha/beta hydrolase"/>
    <property type="match status" value="1"/>
</dbReference>
<reference evidence="2 3" key="1">
    <citation type="submission" date="2020-02" db="EMBL/GenBank/DDBJ databases">
        <authorList>
            <person name="Zheng R.K."/>
            <person name="Sun C.M."/>
        </authorList>
    </citation>
    <scope>NUCLEOTIDE SEQUENCE [LARGE SCALE GENOMIC DNA]</scope>
    <source>
        <strain evidence="3">rifampicinis</strain>
    </source>
</reference>
<evidence type="ECO:0000313" key="2">
    <source>
        <dbReference type="EMBL" id="QPC82813.1"/>
    </source>
</evidence>
<dbReference type="InterPro" id="IPR022742">
    <property type="entry name" value="Hydrolase_4"/>
</dbReference>
<dbReference type="Pfam" id="PF12146">
    <property type="entry name" value="Hydrolase_4"/>
    <property type="match status" value="1"/>
</dbReference>
<dbReference type="SUPFAM" id="SSF53474">
    <property type="entry name" value="alpha/beta-Hydrolases"/>
    <property type="match status" value="1"/>
</dbReference>
<dbReference type="Proteomes" id="UP000594468">
    <property type="component" value="Chromosome"/>
</dbReference>
<protein>
    <submittedName>
        <fullName evidence="2">Alpha/beta fold hydrolase</fullName>
    </submittedName>
</protein>
<dbReference type="RefSeq" id="WP_195170882.1">
    <property type="nucleotide sequence ID" value="NZ_CP062983.1"/>
</dbReference>
<organism evidence="2 3">
    <name type="scientific">Phototrophicus methaneseepsis</name>
    <dbReference type="NCBI Taxonomy" id="2710758"/>
    <lineage>
        <taxon>Bacteria</taxon>
        <taxon>Bacillati</taxon>
        <taxon>Chloroflexota</taxon>
        <taxon>Candidatus Thermofontia</taxon>
        <taxon>Phototrophicales</taxon>
        <taxon>Phototrophicaceae</taxon>
        <taxon>Phototrophicus</taxon>
    </lineage>
</organism>
<proteinExistence type="predicted"/>
<keyword evidence="2" id="KW-0378">Hydrolase</keyword>
<gene>
    <name evidence="2" type="ORF">G4Y79_00105</name>
</gene>
<dbReference type="InterPro" id="IPR051044">
    <property type="entry name" value="MAG_DAG_Lipase"/>
</dbReference>
<dbReference type="InterPro" id="IPR029058">
    <property type="entry name" value="AB_hydrolase_fold"/>
</dbReference>
<evidence type="ECO:0000313" key="3">
    <source>
        <dbReference type="Proteomes" id="UP000594468"/>
    </source>
</evidence>
<dbReference type="EMBL" id="CP062983">
    <property type="protein sequence ID" value="QPC82813.1"/>
    <property type="molecule type" value="Genomic_DNA"/>
</dbReference>
<dbReference type="KEGG" id="pmet:G4Y79_00105"/>